<dbReference type="PANTHER" id="PTHR46664:SF1">
    <property type="entry name" value="ATM INTERACTOR"/>
    <property type="match status" value="1"/>
</dbReference>
<evidence type="ECO:0000256" key="1">
    <source>
        <dbReference type="PROSITE-ProRule" id="PRU00042"/>
    </source>
</evidence>
<dbReference type="InterPro" id="IPR013087">
    <property type="entry name" value="Znf_C2H2_type"/>
</dbReference>
<keyword evidence="1" id="KW-0479">Metal-binding</keyword>
<evidence type="ECO:0000313" key="4">
    <source>
        <dbReference type="Proteomes" id="UP000031036"/>
    </source>
</evidence>
<dbReference type="GO" id="GO:0045944">
    <property type="term" value="P:positive regulation of transcription by RNA polymerase II"/>
    <property type="evidence" value="ECO:0007669"/>
    <property type="project" value="InterPro"/>
</dbReference>
<evidence type="ECO:0000313" key="3">
    <source>
        <dbReference type="EMBL" id="KHN79820.1"/>
    </source>
</evidence>
<keyword evidence="1" id="KW-0862">Zinc</keyword>
<accession>A0A0B2VFR3</accession>
<dbReference type="GO" id="GO:0008270">
    <property type="term" value="F:zinc ion binding"/>
    <property type="evidence" value="ECO:0007669"/>
    <property type="project" value="UniProtKB-KW"/>
</dbReference>
<dbReference type="InterPro" id="IPR055303">
    <property type="entry name" value="ATMIN"/>
</dbReference>
<proteinExistence type="predicted"/>
<keyword evidence="1" id="KW-0863">Zinc-finger</keyword>
<dbReference type="GO" id="GO:0005634">
    <property type="term" value="C:nucleus"/>
    <property type="evidence" value="ECO:0007669"/>
    <property type="project" value="TreeGrafter"/>
</dbReference>
<dbReference type="OrthoDB" id="5817791at2759"/>
<comment type="caution">
    <text evidence="3">The sequence shown here is derived from an EMBL/GenBank/DDBJ whole genome shotgun (WGS) entry which is preliminary data.</text>
</comment>
<dbReference type="PROSITE" id="PS00028">
    <property type="entry name" value="ZINC_FINGER_C2H2_1"/>
    <property type="match status" value="1"/>
</dbReference>
<protein>
    <submittedName>
        <fullName evidence="3">ATM interactor</fullName>
    </submittedName>
</protein>
<dbReference type="SMART" id="SM00355">
    <property type="entry name" value="ZnF_C2H2"/>
    <property type="match status" value="3"/>
</dbReference>
<evidence type="ECO:0000259" key="2">
    <source>
        <dbReference type="PROSITE" id="PS50157"/>
    </source>
</evidence>
<dbReference type="PANTHER" id="PTHR46664">
    <property type="entry name" value="ATM INTERACTOR"/>
    <property type="match status" value="1"/>
</dbReference>
<dbReference type="GO" id="GO:0000976">
    <property type="term" value="F:transcription cis-regulatory region binding"/>
    <property type="evidence" value="ECO:0007669"/>
    <property type="project" value="InterPro"/>
</dbReference>
<dbReference type="EMBL" id="JPKZ01001844">
    <property type="protein sequence ID" value="KHN79820.1"/>
    <property type="molecule type" value="Genomic_DNA"/>
</dbReference>
<dbReference type="PROSITE" id="PS50157">
    <property type="entry name" value="ZINC_FINGER_C2H2_2"/>
    <property type="match status" value="1"/>
</dbReference>
<gene>
    <name evidence="3" type="primary">Atmin</name>
    <name evidence="3" type="ORF">Tcan_07573</name>
</gene>
<sequence>MQESLMDEGPHEGEVIAGSSCSPDYSLCGVKWNLASTAEKSRTNNIGPCSPSVRQDNASEGDVTASFVDIRVSSEELAAVGASTGCERCNRAFDNLNALRMHLVKTHNVVRSDADSRLFHRTPNLQKVFSCVERRYYCPVKECRYNGGARYFSAYKLLHQHYKKVHMKKSLRCAKCNTSFSLQRDLTYHEKRRCAVRDDVTAKTLRRSREDNCATALRKRYLNKSLLNGSHASSQKLAPAVVMRPLLILNVHHSVLVHRSPPISRVINRVDVYTQTENAWTDAALNEYGFRSSGVDGGGACAQSSCSVSAQTTSLPPIDSIAFNSMPIYEQNDFHCQTSPLGSVEFGTQMYEGDEMCFGEYSQFEEDRKEEDGASTCLPFCVNCANAPAPMQSSSHLHADACIEACPDVRSCSSAIEEREFRHAETHVDELDFDEFLRHIQTQTCDTFASDALTQTANDFIDSSCMTDWDAL</sequence>
<keyword evidence="4" id="KW-1185">Reference proteome</keyword>
<feature type="domain" description="C2H2-type" evidence="2">
    <location>
        <begin position="84"/>
        <end position="112"/>
    </location>
</feature>
<dbReference type="STRING" id="6265.A0A0B2VFR3"/>
<reference evidence="3 4" key="1">
    <citation type="submission" date="2014-11" db="EMBL/GenBank/DDBJ databases">
        <title>Genetic blueprint of the zoonotic pathogen Toxocara canis.</title>
        <authorList>
            <person name="Zhu X.-Q."/>
            <person name="Korhonen P.K."/>
            <person name="Cai H."/>
            <person name="Young N.D."/>
            <person name="Nejsum P."/>
            <person name="von Samson-Himmelstjerna G."/>
            <person name="Boag P.R."/>
            <person name="Tan P."/>
            <person name="Li Q."/>
            <person name="Min J."/>
            <person name="Yang Y."/>
            <person name="Wang X."/>
            <person name="Fang X."/>
            <person name="Hall R.S."/>
            <person name="Hofmann A."/>
            <person name="Sternberg P.W."/>
            <person name="Jex A.R."/>
            <person name="Gasser R.B."/>
        </authorList>
    </citation>
    <scope>NUCLEOTIDE SEQUENCE [LARGE SCALE GENOMIC DNA]</scope>
    <source>
        <strain evidence="3">PN_DK_2014</strain>
    </source>
</reference>
<dbReference type="AlphaFoldDB" id="A0A0B2VFR3"/>
<dbReference type="GO" id="GO:0000981">
    <property type="term" value="F:DNA-binding transcription factor activity, RNA polymerase II-specific"/>
    <property type="evidence" value="ECO:0007669"/>
    <property type="project" value="TreeGrafter"/>
</dbReference>
<dbReference type="Proteomes" id="UP000031036">
    <property type="component" value="Unassembled WGS sequence"/>
</dbReference>
<organism evidence="3 4">
    <name type="scientific">Toxocara canis</name>
    <name type="common">Canine roundworm</name>
    <dbReference type="NCBI Taxonomy" id="6265"/>
    <lineage>
        <taxon>Eukaryota</taxon>
        <taxon>Metazoa</taxon>
        <taxon>Ecdysozoa</taxon>
        <taxon>Nematoda</taxon>
        <taxon>Chromadorea</taxon>
        <taxon>Rhabditida</taxon>
        <taxon>Spirurina</taxon>
        <taxon>Ascaridomorpha</taxon>
        <taxon>Ascaridoidea</taxon>
        <taxon>Toxocaridae</taxon>
        <taxon>Toxocara</taxon>
    </lineage>
</organism>
<name>A0A0B2VFR3_TOXCA</name>